<dbReference type="GO" id="GO:0004553">
    <property type="term" value="F:hydrolase activity, hydrolyzing O-glycosyl compounds"/>
    <property type="evidence" value="ECO:0007669"/>
    <property type="project" value="InterPro"/>
</dbReference>
<evidence type="ECO:0000256" key="2">
    <source>
        <dbReference type="ARBA" id="ARBA00022651"/>
    </source>
</evidence>
<evidence type="ECO:0000256" key="4">
    <source>
        <dbReference type="ARBA" id="ARBA00023277"/>
    </source>
</evidence>
<evidence type="ECO:0000256" key="7">
    <source>
        <dbReference type="PIRSR" id="PIRSR606710-2"/>
    </source>
</evidence>
<evidence type="ECO:0000256" key="1">
    <source>
        <dbReference type="ARBA" id="ARBA00009865"/>
    </source>
</evidence>
<evidence type="ECO:0000313" key="11">
    <source>
        <dbReference type="Proteomes" id="UP000321362"/>
    </source>
</evidence>
<feature type="chain" id="PRO_5022734790" evidence="9">
    <location>
        <begin position="23"/>
        <end position="327"/>
    </location>
</feature>
<reference evidence="10 11" key="1">
    <citation type="journal article" date="2013" name="J. Microbiol.">
        <title>Mucilaginibacter ginsenosidivorax sp. nov., with ginsenoside converting activity isolated from sediment.</title>
        <authorList>
            <person name="Kim J.K."/>
            <person name="Choi T.E."/>
            <person name="Liu Q.M."/>
            <person name="Park H.Y."/>
            <person name="Yi T.H."/>
            <person name="Yoon M.H."/>
            <person name="Kim S.C."/>
            <person name="Im W.T."/>
        </authorList>
    </citation>
    <scope>NUCLEOTIDE SEQUENCE [LARGE SCALE GENOMIC DNA]</scope>
    <source>
        <strain evidence="10 11">KHI28</strain>
    </source>
</reference>
<dbReference type="InterPro" id="IPR052176">
    <property type="entry name" value="Glycosyl_Hydrlase_43_Enz"/>
</dbReference>
<sequence>MKTSKYLLVLSLTLCCLASAQAQTVKSDTVIHTDGNPIIRHEFTADPAAMVYKGKVYLYTGHDEAPANHNGYVMHNWTCFSSSDMVTWTEHPSPMNVKDFTWARDDAWASQVIERNGKFYWYVAVEHATIHGKAIGVGVSDSPTGPFKDARGTALVTNDMTKAVKHSWDDIDPSVIIDKDGQAYLFWGNGICYYAKLKPNMTELDGEIKTITLSHYTEAPWIHERNGWYYLSYAYEFPEKIAYAMSRNINGPWVYKGIINEIAGNSNTNHQAIINFKGKDYFIYHNGALVPDAGSFHRSVCIDYLYYNKDGTIKRVVMTSEGVSKVK</sequence>
<dbReference type="InterPro" id="IPR006710">
    <property type="entry name" value="Glyco_hydro_43"/>
</dbReference>
<keyword evidence="9" id="KW-0732">Signal</keyword>
<evidence type="ECO:0000256" key="5">
    <source>
        <dbReference type="ARBA" id="ARBA00023295"/>
    </source>
</evidence>
<feature type="site" description="Important for catalytic activity, responsible for pKa modulation of the active site Glu and correct orientation of both the proton donor and substrate" evidence="7">
    <location>
        <position position="172"/>
    </location>
</feature>
<keyword evidence="11" id="KW-1185">Reference proteome</keyword>
<feature type="signal peptide" evidence="9">
    <location>
        <begin position="1"/>
        <end position="22"/>
    </location>
</feature>
<keyword evidence="5 8" id="KW-0326">Glycosidase</keyword>
<dbReference type="Gene3D" id="2.115.10.20">
    <property type="entry name" value="Glycosyl hydrolase domain, family 43"/>
    <property type="match status" value="1"/>
</dbReference>
<evidence type="ECO:0000256" key="9">
    <source>
        <dbReference type="SAM" id="SignalP"/>
    </source>
</evidence>
<dbReference type="RefSeq" id="WP_147055727.1">
    <property type="nucleotide sequence ID" value="NZ_CP042437.1"/>
</dbReference>
<dbReference type="PANTHER" id="PTHR43772:SF2">
    <property type="entry name" value="PUTATIVE (AFU_ORTHOLOGUE AFUA_2G04480)-RELATED"/>
    <property type="match status" value="1"/>
</dbReference>
<keyword evidence="3 8" id="KW-0378">Hydrolase</keyword>
<dbReference type="PANTHER" id="PTHR43772">
    <property type="entry name" value="ENDO-1,4-BETA-XYLANASE"/>
    <property type="match status" value="1"/>
</dbReference>
<dbReference type="InterPro" id="IPR023296">
    <property type="entry name" value="Glyco_hydro_beta-prop_sf"/>
</dbReference>
<dbReference type="SUPFAM" id="SSF75005">
    <property type="entry name" value="Arabinanase/levansucrase/invertase"/>
    <property type="match status" value="1"/>
</dbReference>
<feature type="active site" description="Proton acceptor" evidence="6">
    <location>
        <position position="46"/>
    </location>
</feature>
<dbReference type="AlphaFoldDB" id="A0A5B8W1X6"/>
<comment type="similarity">
    <text evidence="1 8">Belongs to the glycosyl hydrolase 43 family.</text>
</comment>
<keyword evidence="2" id="KW-0858">Xylan degradation</keyword>
<protein>
    <submittedName>
        <fullName evidence="10">Family 43 glycosylhydrolase</fullName>
    </submittedName>
</protein>
<proteinExistence type="inferred from homology"/>
<evidence type="ECO:0000313" key="10">
    <source>
        <dbReference type="EMBL" id="QEC77751.1"/>
    </source>
</evidence>
<dbReference type="KEGG" id="mgk:FSB76_18045"/>
<feature type="active site" description="Proton donor" evidence="6">
    <location>
        <position position="218"/>
    </location>
</feature>
<evidence type="ECO:0000256" key="3">
    <source>
        <dbReference type="ARBA" id="ARBA00022801"/>
    </source>
</evidence>
<organism evidence="10 11">
    <name type="scientific">Mucilaginibacter ginsenosidivorax</name>
    <dbReference type="NCBI Taxonomy" id="862126"/>
    <lineage>
        <taxon>Bacteria</taxon>
        <taxon>Pseudomonadati</taxon>
        <taxon>Bacteroidota</taxon>
        <taxon>Sphingobacteriia</taxon>
        <taxon>Sphingobacteriales</taxon>
        <taxon>Sphingobacteriaceae</taxon>
        <taxon>Mucilaginibacter</taxon>
    </lineage>
</organism>
<dbReference type="CDD" id="cd18618">
    <property type="entry name" value="GH43_Xsa43E-like"/>
    <property type="match status" value="1"/>
</dbReference>
<dbReference type="OrthoDB" id="9803461at2"/>
<gene>
    <name evidence="10" type="ORF">FSB76_18045</name>
</gene>
<keyword evidence="4" id="KW-0119">Carbohydrate metabolism</keyword>
<dbReference type="Proteomes" id="UP000321362">
    <property type="component" value="Chromosome"/>
</dbReference>
<dbReference type="Pfam" id="PF04616">
    <property type="entry name" value="Glyco_hydro_43"/>
    <property type="match status" value="1"/>
</dbReference>
<accession>A0A5B8W1X6</accession>
<dbReference type="EMBL" id="CP042437">
    <property type="protein sequence ID" value="QEC77751.1"/>
    <property type="molecule type" value="Genomic_DNA"/>
</dbReference>
<evidence type="ECO:0000256" key="8">
    <source>
        <dbReference type="RuleBase" id="RU361187"/>
    </source>
</evidence>
<keyword evidence="2" id="KW-0624">Polysaccharide degradation</keyword>
<name>A0A5B8W1X6_9SPHI</name>
<evidence type="ECO:0000256" key="6">
    <source>
        <dbReference type="PIRSR" id="PIRSR606710-1"/>
    </source>
</evidence>
<dbReference type="GO" id="GO:0045493">
    <property type="term" value="P:xylan catabolic process"/>
    <property type="evidence" value="ECO:0007669"/>
    <property type="project" value="UniProtKB-KW"/>
</dbReference>